<keyword evidence="3" id="KW-0963">Cytoplasm</keyword>
<keyword evidence="7" id="KW-0970">Cilium biogenesis/degradation</keyword>
<evidence type="ECO:0000256" key="15">
    <source>
        <dbReference type="ARBA" id="ARBA00023273"/>
    </source>
</evidence>
<keyword evidence="4" id="KW-0493">Microtubule</keyword>
<dbReference type="InterPro" id="IPR041466">
    <property type="entry name" value="Dynein_AAA5_ext"/>
</dbReference>
<reference evidence="18 19" key="1">
    <citation type="journal article" date="2018" name="Cell">
        <title>The Chara Genome: Secondary Complexity and Implications for Plant Terrestrialization.</title>
        <authorList>
            <person name="Nishiyama T."/>
            <person name="Sakayama H."/>
            <person name="Vries J.D."/>
            <person name="Buschmann H."/>
            <person name="Saint-Marcoux D."/>
            <person name="Ullrich K.K."/>
            <person name="Haas F.B."/>
            <person name="Vanderstraeten L."/>
            <person name="Becker D."/>
            <person name="Lang D."/>
            <person name="Vosolsobe S."/>
            <person name="Rombauts S."/>
            <person name="Wilhelmsson P.K.I."/>
            <person name="Janitza P."/>
            <person name="Kern R."/>
            <person name="Heyl A."/>
            <person name="Rumpler F."/>
            <person name="Villalobos L.I.A.C."/>
            <person name="Clay J.M."/>
            <person name="Skokan R."/>
            <person name="Toyoda A."/>
            <person name="Suzuki Y."/>
            <person name="Kagoshima H."/>
            <person name="Schijlen E."/>
            <person name="Tajeshwar N."/>
            <person name="Catarino B."/>
            <person name="Hetherington A.J."/>
            <person name="Saltykova A."/>
            <person name="Bonnot C."/>
            <person name="Breuninger H."/>
            <person name="Symeonidi A."/>
            <person name="Radhakrishnan G.V."/>
            <person name="Van Nieuwerburgh F."/>
            <person name="Deforce D."/>
            <person name="Chang C."/>
            <person name="Karol K.G."/>
            <person name="Hedrich R."/>
            <person name="Ulvskov P."/>
            <person name="Glockner G."/>
            <person name="Delwiche C.F."/>
            <person name="Petrasek J."/>
            <person name="Van de Peer Y."/>
            <person name="Friml J."/>
            <person name="Beilby M."/>
            <person name="Dolan L."/>
            <person name="Kohara Y."/>
            <person name="Sugano S."/>
            <person name="Fujiyama A."/>
            <person name="Delaux P.-M."/>
            <person name="Quint M."/>
            <person name="TheiBen G."/>
            <person name="Hagemann M."/>
            <person name="Harholt J."/>
            <person name="Dunand C."/>
            <person name="Zachgo S."/>
            <person name="Langdale J."/>
            <person name="Maumus F."/>
            <person name="Straeten D.V.D."/>
            <person name="Gould S.B."/>
            <person name="Rensing S.A."/>
        </authorList>
    </citation>
    <scope>NUCLEOTIDE SEQUENCE [LARGE SCALE GENOMIC DNA]</scope>
    <source>
        <strain evidence="18 19">S276</strain>
    </source>
</reference>
<dbReference type="Pfam" id="PF12780">
    <property type="entry name" value="AAA_8"/>
    <property type="match status" value="1"/>
</dbReference>
<keyword evidence="19" id="KW-1185">Reference proteome</keyword>
<dbReference type="Gene3D" id="3.40.50.300">
    <property type="entry name" value="P-loop containing nucleotide triphosphate hydrolases"/>
    <property type="match status" value="5"/>
</dbReference>
<evidence type="ECO:0000256" key="11">
    <source>
        <dbReference type="ARBA" id="ARBA00023054"/>
    </source>
</evidence>
<dbReference type="Pfam" id="PF25007">
    <property type="entry name" value="DYH2-5-8_CC"/>
    <property type="match status" value="1"/>
</dbReference>
<dbReference type="FunFam" id="1.20.140.100:FF:000003">
    <property type="entry name" value="Dynein, axonemal, heavy chain 5"/>
    <property type="match status" value="1"/>
</dbReference>
<evidence type="ECO:0000256" key="10">
    <source>
        <dbReference type="ARBA" id="ARBA00023017"/>
    </source>
</evidence>
<evidence type="ECO:0000256" key="7">
    <source>
        <dbReference type="ARBA" id="ARBA00022794"/>
    </source>
</evidence>
<keyword evidence="11 16" id="KW-0175">Coiled coil</keyword>
<dbReference type="FunFam" id="3.40.50.300:FF:002141">
    <property type="entry name" value="Dynein heavy chain"/>
    <property type="match status" value="1"/>
</dbReference>
<evidence type="ECO:0000256" key="13">
    <source>
        <dbReference type="ARBA" id="ARBA00023175"/>
    </source>
</evidence>
<dbReference type="Gene3D" id="1.10.8.1220">
    <property type="match status" value="1"/>
</dbReference>
<comment type="caution">
    <text evidence="18">The sequence shown here is derived from an EMBL/GenBank/DDBJ whole genome shotgun (WGS) entry which is preliminary data.</text>
</comment>
<dbReference type="InterPro" id="IPR003593">
    <property type="entry name" value="AAA+_ATPase"/>
</dbReference>
<dbReference type="InterPro" id="IPR056759">
    <property type="entry name" value="DYH2-5-8_CC"/>
</dbReference>
<dbReference type="GO" id="GO:0045505">
    <property type="term" value="F:dynein intermediate chain binding"/>
    <property type="evidence" value="ECO:0007669"/>
    <property type="project" value="InterPro"/>
</dbReference>
<dbReference type="OMA" id="WWKKASW"/>
<dbReference type="Gene3D" id="1.10.472.130">
    <property type="match status" value="1"/>
</dbReference>
<dbReference type="Pfam" id="PF12774">
    <property type="entry name" value="AAA_6"/>
    <property type="match status" value="1"/>
</dbReference>
<feature type="coiled-coil region" evidence="16">
    <location>
        <begin position="2754"/>
        <end position="2781"/>
    </location>
</feature>
<dbReference type="SUPFAM" id="SSF52540">
    <property type="entry name" value="P-loop containing nucleoside triphosphate hydrolases"/>
    <property type="match status" value="4"/>
</dbReference>
<dbReference type="FunFam" id="3.40.50.300:FF:000049">
    <property type="entry name" value="Dynein, axonemal, heavy chain 5"/>
    <property type="match status" value="1"/>
</dbReference>
<dbReference type="InterPro" id="IPR035706">
    <property type="entry name" value="AAA_9"/>
</dbReference>
<dbReference type="PANTHER" id="PTHR46532:SF4">
    <property type="entry name" value="AAA+ ATPASE DOMAIN-CONTAINING PROTEIN"/>
    <property type="match status" value="1"/>
</dbReference>
<keyword evidence="8" id="KW-0067">ATP-binding</keyword>
<evidence type="ECO:0000256" key="4">
    <source>
        <dbReference type="ARBA" id="ARBA00022701"/>
    </source>
</evidence>
<dbReference type="InterPro" id="IPR042219">
    <property type="entry name" value="AAA_lid_11_sf"/>
</dbReference>
<dbReference type="InterPro" id="IPR041658">
    <property type="entry name" value="AAA_lid_11"/>
</dbReference>
<feature type="coiled-coil region" evidence="16">
    <location>
        <begin position="4256"/>
        <end position="4283"/>
    </location>
</feature>
<dbReference type="InterPro" id="IPR027417">
    <property type="entry name" value="P-loop_NTPase"/>
</dbReference>
<dbReference type="GO" id="GO:0007018">
    <property type="term" value="P:microtubule-based movement"/>
    <property type="evidence" value="ECO:0007669"/>
    <property type="project" value="InterPro"/>
</dbReference>
<dbReference type="InterPro" id="IPR041228">
    <property type="entry name" value="Dynein_C"/>
</dbReference>
<dbReference type="Proteomes" id="UP000265515">
    <property type="component" value="Unassembled WGS sequence"/>
</dbReference>
<dbReference type="Pfam" id="PF08393">
    <property type="entry name" value="DHC_N2"/>
    <property type="match status" value="1"/>
</dbReference>
<protein>
    <recommendedName>
        <fullName evidence="17">AAA+ ATPase domain-containing protein</fullName>
    </recommendedName>
</protein>
<dbReference type="Gene3D" id="1.20.58.1120">
    <property type="match status" value="1"/>
</dbReference>
<dbReference type="FunFam" id="1.10.287.2620:FF:000001">
    <property type="entry name" value="Cytoplasmic dynein heavy chain 1"/>
    <property type="match status" value="1"/>
</dbReference>
<dbReference type="FunFam" id="3.10.490.20:FF:000010">
    <property type="entry name" value="Dynein heavy chain, putative"/>
    <property type="match status" value="1"/>
</dbReference>
<evidence type="ECO:0000256" key="1">
    <source>
        <dbReference type="ARBA" id="ARBA00004611"/>
    </source>
</evidence>
<dbReference type="InterPro" id="IPR026983">
    <property type="entry name" value="DHC"/>
</dbReference>
<dbReference type="GO" id="GO:0008569">
    <property type="term" value="F:minus-end-directed microtubule motor activity"/>
    <property type="evidence" value="ECO:0007669"/>
    <property type="project" value="InterPro"/>
</dbReference>
<dbReference type="OrthoDB" id="447173at2759"/>
<comment type="similarity">
    <text evidence="2">Belongs to the dynein heavy chain family.</text>
</comment>
<dbReference type="InterPro" id="IPR042222">
    <property type="entry name" value="Dynein_2_N"/>
</dbReference>
<keyword evidence="9" id="KW-0282">Flagellum</keyword>
<dbReference type="Pfam" id="PF12781">
    <property type="entry name" value="AAA_9"/>
    <property type="match status" value="1"/>
</dbReference>
<evidence type="ECO:0000259" key="17">
    <source>
        <dbReference type="SMART" id="SM00382"/>
    </source>
</evidence>
<dbReference type="InterPro" id="IPR013594">
    <property type="entry name" value="Dynein_heavy_tail"/>
</dbReference>
<dbReference type="GO" id="GO:0051959">
    <property type="term" value="F:dynein light intermediate chain binding"/>
    <property type="evidence" value="ECO:0007669"/>
    <property type="project" value="InterPro"/>
</dbReference>
<dbReference type="FunFam" id="3.40.50.300:FF:000320">
    <property type="entry name" value="Dynein, axonemal, heavy chain 5"/>
    <property type="match status" value="1"/>
</dbReference>
<evidence type="ECO:0000256" key="12">
    <source>
        <dbReference type="ARBA" id="ARBA00023069"/>
    </source>
</evidence>
<dbReference type="InterPro" id="IPR013602">
    <property type="entry name" value="Dynein_heavy_linker"/>
</dbReference>
<keyword evidence="13" id="KW-0505">Motor protein</keyword>
<dbReference type="Pfam" id="PF03028">
    <property type="entry name" value="Dynein_heavy"/>
    <property type="match status" value="1"/>
</dbReference>
<dbReference type="Pfam" id="PF08385">
    <property type="entry name" value="DHC_N1"/>
    <property type="match status" value="1"/>
</dbReference>
<dbReference type="Gramene" id="GBG77441">
    <property type="protein sequence ID" value="GBG77441"/>
    <property type="gene ID" value="CBR_g23890"/>
</dbReference>
<dbReference type="Pfam" id="PF18199">
    <property type="entry name" value="Dynein_C"/>
    <property type="match status" value="1"/>
</dbReference>
<dbReference type="GO" id="GO:0060271">
    <property type="term" value="P:cilium assembly"/>
    <property type="evidence" value="ECO:0007669"/>
    <property type="project" value="UniProtKB-ARBA"/>
</dbReference>
<gene>
    <name evidence="18" type="ORF">CBR_g23890</name>
</gene>
<dbReference type="PANTHER" id="PTHR46532">
    <property type="entry name" value="MALE FERTILITY FACTOR KL5"/>
    <property type="match status" value="1"/>
</dbReference>
<dbReference type="InterPro" id="IPR024317">
    <property type="entry name" value="Dynein_heavy_chain_D4_dom"/>
</dbReference>
<dbReference type="Gene3D" id="3.10.490.20">
    <property type="match status" value="1"/>
</dbReference>
<accession>A0A388L558</accession>
<keyword evidence="15" id="KW-0966">Cell projection</keyword>
<dbReference type="Gene3D" id="1.10.287.2620">
    <property type="match status" value="1"/>
</dbReference>
<proteinExistence type="inferred from homology"/>
<dbReference type="InterPro" id="IPR042228">
    <property type="entry name" value="Dynein_linker_3"/>
</dbReference>
<keyword evidence="10" id="KW-0243">Dynein</keyword>
<evidence type="ECO:0000256" key="6">
    <source>
        <dbReference type="ARBA" id="ARBA00022741"/>
    </source>
</evidence>
<name>A0A388L558_CHABU</name>
<organism evidence="18 19">
    <name type="scientific">Chara braunii</name>
    <name type="common">Braun's stonewort</name>
    <dbReference type="NCBI Taxonomy" id="69332"/>
    <lineage>
        <taxon>Eukaryota</taxon>
        <taxon>Viridiplantae</taxon>
        <taxon>Streptophyta</taxon>
        <taxon>Charophyceae</taxon>
        <taxon>Charales</taxon>
        <taxon>Characeae</taxon>
        <taxon>Chara</taxon>
    </lineage>
</organism>
<dbReference type="Gene3D" id="1.20.140.100">
    <property type="entry name" value="Dynein heavy chain, N-terminal domain 2"/>
    <property type="match status" value="1"/>
</dbReference>
<dbReference type="InterPro" id="IPR043160">
    <property type="entry name" value="Dynein_C_barrel"/>
</dbReference>
<dbReference type="EMBL" id="BFEA01000267">
    <property type="protein sequence ID" value="GBG77441.1"/>
    <property type="molecule type" value="Genomic_DNA"/>
</dbReference>
<dbReference type="GO" id="GO:0005874">
    <property type="term" value="C:microtubule"/>
    <property type="evidence" value="ECO:0007669"/>
    <property type="project" value="UniProtKB-KW"/>
</dbReference>
<dbReference type="Gene3D" id="1.20.1270.280">
    <property type="match status" value="1"/>
</dbReference>
<keyword evidence="6" id="KW-0547">Nucleotide-binding</keyword>
<dbReference type="Pfam" id="PF18198">
    <property type="entry name" value="AAA_lid_11"/>
    <property type="match status" value="1"/>
</dbReference>
<dbReference type="STRING" id="69332.A0A388L558"/>
<dbReference type="FunFam" id="3.20.180.20:FF:000001">
    <property type="entry name" value="Dynein axonemal heavy chain 5"/>
    <property type="match status" value="1"/>
</dbReference>
<keyword evidence="12" id="KW-0969">Cilium</keyword>
<evidence type="ECO:0000256" key="8">
    <source>
        <dbReference type="ARBA" id="ARBA00022840"/>
    </source>
</evidence>
<feature type="domain" description="AAA+ ATPase" evidence="17">
    <location>
        <begin position="1824"/>
        <end position="1961"/>
    </location>
</feature>
<evidence type="ECO:0000313" key="18">
    <source>
        <dbReference type="EMBL" id="GBG77441.1"/>
    </source>
</evidence>
<dbReference type="FunFam" id="1.20.920.20:FF:000001">
    <property type="entry name" value="dynein heavy chain 2, axonemal"/>
    <property type="match status" value="1"/>
</dbReference>
<evidence type="ECO:0000256" key="16">
    <source>
        <dbReference type="SAM" id="Coils"/>
    </source>
</evidence>
<sequence>MAAISISDGRVRWIIEKLMESFGFPDTTIPDAVLSEEYPLSQVKRFFQPDGPSNLLFFYQVPTIQTAEGEYVVASNEPKLFFAGGDSVQFRGKAVFFIRTAEKEVNEKTIKQDVVVGEVCRAPLEGLRTLMMDLFLPVLREQLAWGKSTEENVHEFLANVTKFGFALNEAVNSLHGGVELKKADKKWLEFVELKPSSFTKAAADSEILDHVEQVLDDWCTQTEKLLSEGEMARKEPDDVGPDTELEFWRRRLAKLNSITEQLKSKECKLVLGVTQAARSKAYRSWKQIDLRVTDAANEAKDNVKYLTTLEKSLEPMYLGTPQTIIESLPVLMSNIKMMHSIARYYNTAERMTVLFVKVTNQMITKCKEFIKGPGKLWEQDKASLIQNLELCIRLNEQYQEQYRQTRDKLQSQAKGKQFDFNEQRIFHKFDVFCKRLTKLVDMFTTVHQFGSLEQHSHIEGLGEMIKTFFSIVEDFKKKPYDLLDFSKNQFDRDYLEFNVNIHDLETTLQGFINSSFENITSTEHALNLLRLFQAILQRDSLKGDLDDKYMVIFQNYGLDLEAIQKIYEKYKHNPPLVRNAPPVAGNIMWARQLLRRIEDPMKRFAGNKSIMATKESKRIIRMYNKVARALVEFELLWHQAWLKNIDAMKAGLQATLIVKHPENGNLLVNFDKDILQLMRETKFLQRMHIEVPEAAKMVLLQEDKFKYYFNQLTYVLKEYERVMHNIRSVTRPLLGPHLDDLDKKIHPGMYILTWTSMNIDGYLQRIYTGLQRLEELVRKMNDMVDNRIEANLKGISKTSLIDLPPDHSFTFDDFVSTQSRFIKRQTETMEVKNLEVERAVNDLIELVATNPRENMDVHIPDAEMAKFKNHYSKLMYQAILTATKNTFVALRRRLGSRVSHASTGLLPSAEIPFFEVDVELTIPNVSMNPSLDDIQNAINTAAKKVLRCSAELKAWNAVRSTSDIPGATFYDLIAADKEIVKSVLLLTGSIEGTKQQVVDYIRKFDKYDFLWKRDMQAEYAEFMRTGPNLEAFENELQKYMAIETEIANIPAVHHIGALSLETQPMKYSLKAEAASWKAQFAKNLHHQAYEDLKVFHVYIKETTSKLNVQIKDLEDVRIAMAVLKEVREKEAEIESIMTPIEDMYSLLHKYEVRIPKEENEQLGDLRVNWKKMRKLATDVSDNLARLQIGFKRDLVKEVKTFVVDVGQFRTDFEQNGPMQPGIAAQEAVDRLRKYQQMFEVRKHKWATYSAGEELFGLAVTSYPDMEKMEKELGLLDRLYSLYTNVISTISGYADIYWVEVVSNIDAMQEEVLAFQHTCKKLPRGLRGWEAYTVCKKTIDDFLEVLPLLQLLSSKAMRNRHWQQLMQVCNKQLNLAEDIMKLSHLFESNLLAHREEIEELCNAATREEQVELKLAQIADEWAEQVFTFNSYKNRGQVVLKSAETAEIVEKLEDSQLALGSMAANRYSSPFREELNSWIVKLSSVSEIIEMWLQVQNMWMYMESVFSGGDIAKQLPQEAKRFQNIDKNYMKIVNNTSEVRNVIQSCFGNELMKNLLPHLIEQLELCQKSLATYLETKRAEFPRFYFVSDPTLLEILSMGSDPQAVQPHFQSGLFDAIAAVTFDRFDKSKILEMHSVQGEIVKLEEPVIAVGNIEDWLKKLVAGMQSTVKKIIKRAYDEVNVIPIGEFVFKYPAQAVLIGLQFLWTADSQIALASVKSDKSSMNKVMKKFDAILRELVDITTRDLGKNERTNIETMVTVHVNQRDTFEDLLRKKVKDPMDFEWLKQCRIYWREDIDGILISIADVDFEYSFEYLGVKERLVALGMFLGGAPAGPAGTGKTETTKDLGATLGKYVVVFNCSDQMDYKGMGKIFKGLAQSGLWGCFDEFNRINLDVLSVCAQQLFCILSAVRERKPSFVFTDGTVTPLDARAGFFVTMNPGYAGRQELPENLKSLFRGVTMMVPNRQIIIKVKLASCGYQDNDILAKKFFVLYGLCEQQLSKQPHYDFGLRNILSVLRTAGGQKRENAGKSEQFLMMRTLRDLNLSKFVAEDVPLFLSLIEDLFPGIIAEKATFKDVEDALLRQVKEKTLQPHPSWLEKCVQLYETYLVRHGIMLVGPTGGGKTMICTCLAGALSEVTIKHVIWRMNPKSITTPQMFGRLDTATGDWTDGVFSVLWRKAARSKNQNTWIVLDGPVDTFWIESLNSVLDDNKLLTLANGDRIPMIPNMKAMVETEHLANASPATVSRCGIIYVSETELGWEPVVASWLEDRKPAEVALLKPLFDKYVPAMLTFVRLEVKEVMKNQPVCQVNTLLILLNACLQKAAERSTEALAEDQCERIFLYVLTWSIGGLLNLSDRSKFDKKLRGITENMPDVEEGSDDTIFEYRIGAEQATWEHWKDHVPDWKYPAKVKEPKLSQLLIPTLDSIRLEALIELVVLDMKATLFVGGPGTAKTVTVNQYLSKLNLDEMNHKSISFSSLTTPKIFQSSVEGVVEKRQGRTFGPPGGKRMVLFIDDLSMPAFNEWGDQVTNEIVRQLLEQGGFYSLERPGDLKKIVDVLYLAAMNEPTGGKNDVPSRLKRHFACFNVPMPSMIAIKSIYGTLVAGRFPPDMFTDSVIEVVNGLVGITVTLWNTIATKMLPTPAKFHYIFNMRDLSRVFQGILHAERDRFHKDSTKPFAGQVTTKEGYLLALWRHECERVFGDKLTTPADKDWVTLTILALSTETFGAALTTEISEPLYFVDFLRDVEEDQDGYVIDEHPKNYETVRDLTELRERVEALQRKMNNENKAGKVELVLFEDALKHIARITRVLGVDHGCALLVGVGGSGKQSLTRLAAYISGAYPVQLTITKTYSIPNLLDDIKGMYKVAGFKGQAVAFIFSDTEVKEESFLEYVNQMLMTGEVSGLFPKDEIDMIINDMRTVMRAASPTTPDTYDNLYRFFMDRVRDNLHIILCFSPVGVKFSQRALQFPGLINGCTIDWFLPWPVQALKGVAAKFISSFQMESTQKVKEELIDHMAYVHNTVTAVCSDYFDKYRRHVYVTPKSYLSFINGFKSLYSKKYSEIKELSDKIVNGLGKLNQAKTDVRRMKVELAAKHVSLAEAQKVSETLLKEISASTAMAEKEKARVAGIQSKAKSMADEIGKTKAEAEEDLAAAKPALDDAIAALSLITGRDISTLKQLKKPPDIIKRIMDSCLLLKHQPINRVEYEDLKGEMVIVSTYSQSLVMMSDIRFLDSLTNFPKEQINDETVELLQPYFMASDFTYEAAKKASGNVAGLCSWTRAMCAYHEIAKVVEPKIQKLRDSEQQFKVATKKLQEAEESMAKVQAELDKMQAQFEAAMKEKRKLEEDADKTQKRMDAANSLINALAGEEVRWTSQSHEFAATIQQLTGDCALASSFVSYAGTFNKEFRETLINREFFKDIFNRNIPATQGLGVTKFLVDDSEASEWKLQGLPTDELSVQNGILVTHATRFPLMVDPQGQGLVWIKRREAVNNIKVTTLNDKSFRSHLDECLSTGRPMLIENVEEELDPVLDPVLEKRWQKAGKGLKVALVDKEVDFKPSFQLFMTTRLANPHLTPELSAKVTVIDFTVTMAGLEDQLLGRLILKEKHDLEEQRRKLLEEVTSYKKKIKQLEDDLLYRLSASTGNLLDDTELVEVLAVTKQTAQDVNERLATATETNKKITEACEEYRPVAKRATIVYFLIAEFSNVNVMYQTSLKRFGQLYEYAIDHSEKAVMPSKRIHNIVEYLTFSVYRYILRGLFERDRVTFALMLAMKLLLADRKLSENEVSTFLKGGAALDIHTVRRKPREWILDSVWLNAIAVTNLVQFQDLVDSLIRNDAAWKQWYDQEAPEASKVPDYEDRLSKFDKMLLVKTFREDRTLLAASEFISESLGARYMESIPLSMENTWQDSDNKTPIICILSPGADPTKQIEDFAKKKKFKVLGVSMGQGQEIIARKYMATAVQEGNWVLLQNTHLGLGYLSEVEQFVTKTEEMHDDFRIWITAEPHPRFPIGLLHVSIKMTNEAPVGMKAGLRNSFQWLTQDMLEAVPRPEWRQLLFVMCFLHSIVQERRKFCPIGWNVPYEFNQSDLSASVQFLENHLMDMDAKKSSHIHIAWTTVRYMVAEIQYGGRITDDFDRILMNAFAEQYFHQGILEKNCQLFPGYVVPYATEIAIFRTAIEALPPHESPELFGMHANAELTYRTLQVKEVIRTIIDTQPKTATAGAGMSREDMVDKIAEDLLAKMPAAFKVEETKDKLKKLPGNVTAPLNVHLKQEIDRLNLVISMAESNLQNLRLAIKGSIALSTALKDTLDALHDARPPKLWIPKSWEASTLGSWFTGLIQRHDQLTKWLNLGRPKAFWLTGFFNPQGFLTAMKQEVNRKHAAEKWALDDVIMYSEVTHPVKELENLKEGPAEGVYIYGLFVEGCAWSNKENRLVDSEPKKLFHPLPILYVTGVLASQKKGDQTYSAPTYRVKRRTSNTFITTFDLRTEDSPSKWILRGAAVLCAID</sequence>
<feature type="coiled-coil region" evidence="16">
    <location>
        <begin position="3290"/>
        <end position="3352"/>
    </location>
</feature>
<dbReference type="InterPro" id="IPR024743">
    <property type="entry name" value="Dynein_HC_stalk"/>
</dbReference>
<dbReference type="Gene3D" id="1.20.920.20">
    <property type="match status" value="1"/>
</dbReference>
<dbReference type="Pfam" id="PF17857">
    <property type="entry name" value="AAA_lid_1"/>
    <property type="match status" value="1"/>
</dbReference>
<dbReference type="Gene3D" id="1.20.920.30">
    <property type="match status" value="1"/>
</dbReference>
<dbReference type="Gene3D" id="1.10.8.710">
    <property type="match status" value="1"/>
</dbReference>
<dbReference type="InterPro" id="IPR035699">
    <property type="entry name" value="AAA_6"/>
</dbReference>
<dbReference type="InterPro" id="IPR043157">
    <property type="entry name" value="Dynein_AAA1S"/>
</dbReference>
<evidence type="ECO:0000313" key="19">
    <source>
        <dbReference type="Proteomes" id="UP000265515"/>
    </source>
</evidence>
<dbReference type="Pfam" id="PF12777">
    <property type="entry name" value="MT"/>
    <property type="match status" value="1"/>
</dbReference>
<evidence type="ECO:0000256" key="2">
    <source>
        <dbReference type="ARBA" id="ARBA00008887"/>
    </source>
</evidence>
<dbReference type="InterPro" id="IPR041589">
    <property type="entry name" value="DNAH3_AAA_lid_1"/>
</dbReference>
<evidence type="ECO:0000256" key="5">
    <source>
        <dbReference type="ARBA" id="ARBA00022737"/>
    </source>
</evidence>
<comment type="subcellular location">
    <subcellularLocation>
        <location evidence="1">Cytoplasm</location>
        <location evidence="1">Cytoskeleton</location>
        <location evidence="1">Flagellum axoneme</location>
    </subcellularLocation>
</comment>
<dbReference type="SMART" id="SM00382">
    <property type="entry name" value="AAA"/>
    <property type="match status" value="3"/>
</dbReference>
<dbReference type="GO" id="GO:0005524">
    <property type="term" value="F:ATP binding"/>
    <property type="evidence" value="ECO:0007669"/>
    <property type="project" value="UniProtKB-KW"/>
</dbReference>
<keyword evidence="5" id="KW-0677">Repeat</keyword>
<dbReference type="Gene3D" id="1.10.8.720">
    <property type="entry name" value="Region D6 of dynein motor"/>
    <property type="match status" value="1"/>
</dbReference>
<dbReference type="InterPro" id="IPR004273">
    <property type="entry name" value="Dynein_heavy_D6_P-loop"/>
</dbReference>
<dbReference type="Gene3D" id="6.10.140.1060">
    <property type="match status" value="1"/>
</dbReference>
<dbReference type="Gene3D" id="3.20.180.20">
    <property type="entry name" value="Dynein heavy chain, N-terminal domain 2"/>
    <property type="match status" value="1"/>
</dbReference>
<keyword evidence="14" id="KW-0206">Cytoskeleton</keyword>
<feature type="coiled-coil region" evidence="16">
    <location>
        <begin position="3597"/>
        <end position="3624"/>
    </location>
</feature>
<dbReference type="FunFam" id="3.40.50.300:FF:000044">
    <property type="entry name" value="Dynein heavy chain 5, axonemal"/>
    <property type="match status" value="1"/>
</dbReference>
<dbReference type="FunFam" id="1.10.8.710:FF:000003">
    <property type="entry name" value="Dynein axonemal heavy chain 5"/>
    <property type="match status" value="1"/>
</dbReference>
<dbReference type="GO" id="GO:0005858">
    <property type="term" value="C:axonemal dynein complex"/>
    <property type="evidence" value="ECO:0007669"/>
    <property type="project" value="TreeGrafter"/>
</dbReference>
<feature type="domain" description="AAA+ ATPase" evidence="17">
    <location>
        <begin position="2104"/>
        <end position="2234"/>
    </location>
</feature>
<evidence type="ECO:0000256" key="9">
    <source>
        <dbReference type="ARBA" id="ARBA00022846"/>
    </source>
</evidence>
<dbReference type="Pfam" id="PF17852">
    <property type="entry name" value="Dynein_AAA_lid"/>
    <property type="match status" value="1"/>
</dbReference>
<dbReference type="Pfam" id="PF12775">
    <property type="entry name" value="AAA_7"/>
    <property type="match status" value="1"/>
</dbReference>
<feature type="domain" description="AAA+ ATPase" evidence="17">
    <location>
        <begin position="2433"/>
        <end position="2581"/>
    </location>
</feature>
<dbReference type="FunFam" id="1.10.8.1220:FF:000001">
    <property type="entry name" value="Dynein axonemal heavy chain 5"/>
    <property type="match status" value="1"/>
</dbReference>
<evidence type="ECO:0000256" key="3">
    <source>
        <dbReference type="ARBA" id="ARBA00022490"/>
    </source>
</evidence>
<evidence type="ECO:0000256" key="14">
    <source>
        <dbReference type="ARBA" id="ARBA00023212"/>
    </source>
</evidence>